<protein>
    <submittedName>
        <fullName evidence="1">Uncharacterized protein</fullName>
    </submittedName>
</protein>
<dbReference type="RefSeq" id="WP_319077180.1">
    <property type="nucleotide sequence ID" value="NZ_JAWWMZ010000026.1"/>
</dbReference>
<proteinExistence type="predicted"/>
<dbReference type="Proteomes" id="UP001287445">
    <property type="component" value="Unassembled WGS sequence"/>
</dbReference>
<name>A0AAJ2RAC8_DELAC</name>
<reference evidence="1" key="1">
    <citation type="submission" date="2023-11" db="EMBL/GenBank/DDBJ databases">
        <title>Identification and selenium tolerance of Delftia acidovorans R3-25.</title>
        <authorList>
            <person name="Zhang S."/>
            <person name="Liu Y."/>
            <person name="Guo Y."/>
        </authorList>
    </citation>
    <scope>NUCLEOTIDE SEQUENCE</scope>
    <source>
        <strain evidence="1">R3-25</strain>
    </source>
</reference>
<dbReference type="EMBL" id="JAWWMZ010000026">
    <property type="protein sequence ID" value="MDX4958158.1"/>
    <property type="molecule type" value="Genomic_DNA"/>
</dbReference>
<gene>
    <name evidence="1" type="ORF">SGN30_32450</name>
</gene>
<evidence type="ECO:0000313" key="2">
    <source>
        <dbReference type="Proteomes" id="UP001287445"/>
    </source>
</evidence>
<organism evidence="1 2">
    <name type="scientific">Delftia acidovorans</name>
    <name type="common">Pseudomonas acidovorans</name>
    <name type="synonym">Comamonas acidovorans</name>
    <dbReference type="NCBI Taxonomy" id="80866"/>
    <lineage>
        <taxon>Bacteria</taxon>
        <taxon>Pseudomonadati</taxon>
        <taxon>Pseudomonadota</taxon>
        <taxon>Betaproteobacteria</taxon>
        <taxon>Burkholderiales</taxon>
        <taxon>Comamonadaceae</taxon>
        <taxon>Delftia</taxon>
    </lineage>
</organism>
<dbReference type="AlphaFoldDB" id="A0AAJ2RAC8"/>
<accession>A0AAJ2RAC8</accession>
<evidence type="ECO:0000313" key="1">
    <source>
        <dbReference type="EMBL" id="MDX4958158.1"/>
    </source>
</evidence>
<comment type="caution">
    <text evidence="1">The sequence shown here is derived from an EMBL/GenBank/DDBJ whole genome shotgun (WGS) entry which is preliminary data.</text>
</comment>
<sequence length="51" mass="5364">MAKRDAGIALAEDADPFALLRAALAEADHCEGYEVRLLAVLLACAAPLTPR</sequence>